<dbReference type="PANTHER" id="PTHR32440:SF11">
    <property type="entry name" value="METALLOPHOSPHOESTERASE DOMAIN-CONTAINING PROTEIN"/>
    <property type="match status" value="1"/>
</dbReference>
<dbReference type="PANTHER" id="PTHR32440">
    <property type="entry name" value="PHOSPHATASE DCR2-RELATED-RELATED"/>
    <property type="match status" value="1"/>
</dbReference>
<evidence type="ECO:0000313" key="2">
    <source>
        <dbReference type="EMBL" id="MBS4196150.1"/>
    </source>
</evidence>
<keyword evidence="3" id="KW-1185">Reference proteome</keyword>
<dbReference type="PIRSF" id="PIRSF030250">
    <property type="entry name" value="Ptase_At2g46880"/>
    <property type="match status" value="1"/>
</dbReference>
<dbReference type="RefSeq" id="WP_213125306.1">
    <property type="nucleotide sequence ID" value="NZ_JAGYPG010000002.1"/>
</dbReference>
<dbReference type="Proteomes" id="UP000681414">
    <property type="component" value="Unassembled WGS sequence"/>
</dbReference>
<dbReference type="Pfam" id="PF00149">
    <property type="entry name" value="Metallophos"/>
    <property type="match status" value="1"/>
</dbReference>
<evidence type="ECO:0000259" key="1">
    <source>
        <dbReference type="Pfam" id="PF00149"/>
    </source>
</evidence>
<gene>
    <name evidence="2" type="ORF">KHA97_13870</name>
</gene>
<dbReference type="EMBL" id="JAGYPG010000002">
    <property type="protein sequence ID" value="MBS4196150.1"/>
    <property type="molecule type" value="Genomic_DNA"/>
</dbReference>
<dbReference type="SUPFAM" id="SSF56300">
    <property type="entry name" value="Metallo-dependent phosphatases"/>
    <property type="match status" value="1"/>
</dbReference>
<dbReference type="CDD" id="cd07383">
    <property type="entry name" value="MPP_Dcr2"/>
    <property type="match status" value="1"/>
</dbReference>
<feature type="domain" description="Calcineurin-like phosphoesterase" evidence="1">
    <location>
        <begin position="13"/>
        <end position="243"/>
    </location>
</feature>
<dbReference type="InterPro" id="IPR011230">
    <property type="entry name" value="PAP14/16/28/29"/>
</dbReference>
<reference evidence="2 3" key="1">
    <citation type="submission" date="2021-05" db="EMBL/GenBank/DDBJ databases">
        <title>Novel Bacillus species.</title>
        <authorList>
            <person name="Liu G."/>
        </authorList>
    </citation>
    <scope>NUCLEOTIDE SEQUENCE [LARGE SCALE GENOMIC DNA]</scope>
    <source>
        <strain evidence="3">FJAT-49780</strain>
    </source>
</reference>
<dbReference type="InterPro" id="IPR029052">
    <property type="entry name" value="Metallo-depent_PP-like"/>
</dbReference>
<comment type="caution">
    <text evidence="2">The sequence shown here is derived from an EMBL/GenBank/DDBJ whole genome shotgun (WGS) entry which is preliminary data.</text>
</comment>
<dbReference type="GO" id="GO:0005737">
    <property type="term" value="C:cytoplasm"/>
    <property type="evidence" value="ECO:0007669"/>
    <property type="project" value="TreeGrafter"/>
</dbReference>
<protein>
    <submittedName>
        <fullName evidence="2">Metallophosphoesterase family protein</fullName>
    </submittedName>
</protein>
<name>A0A942TEG8_9BACI</name>
<evidence type="ECO:0000313" key="3">
    <source>
        <dbReference type="Proteomes" id="UP000681414"/>
    </source>
</evidence>
<dbReference type="AlphaFoldDB" id="A0A942TEG8"/>
<sequence>MAEQLKFREDGTFKILQLTDLHIGGDVEKAEDIKTFNVIDKVIEAEMPDLIAVTGDLIWSEGVDQPEKSYRRVLDHIDKRNIPFAIVYGNHDSEANITREELFKIQEDYANSLAQAGPAHIHGVGNYSLPIQSSKNDIVESVLYFMDSGAYAPAHIGGYEWIHLDQVQWFVEESKKYLRENENPLPALAFFHIPLPEYNNVFKYGKMSGIKNEMICSPKINSGLFTAMLEARDVMGTFVGHDHDNDFCGELYGISLCYGRSTGYNVYGGLERGGRVIQLYEGKREFDSWIQLGDGKVVSHYKHKGKSEN</sequence>
<dbReference type="Gene3D" id="3.60.21.10">
    <property type="match status" value="1"/>
</dbReference>
<dbReference type="InterPro" id="IPR004843">
    <property type="entry name" value="Calcineurin-like_PHP"/>
</dbReference>
<proteinExistence type="predicted"/>
<dbReference type="GO" id="GO:0016788">
    <property type="term" value="F:hydrolase activity, acting on ester bonds"/>
    <property type="evidence" value="ECO:0007669"/>
    <property type="project" value="TreeGrafter"/>
</dbReference>
<organism evidence="2 3">
    <name type="scientific">Lederbergia citri</name>
    <dbReference type="NCBI Taxonomy" id="2833580"/>
    <lineage>
        <taxon>Bacteria</taxon>
        <taxon>Bacillati</taxon>
        <taxon>Bacillota</taxon>
        <taxon>Bacilli</taxon>
        <taxon>Bacillales</taxon>
        <taxon>Bacillaceae</taxon>
        <taxon>Lederbergia</taxon>
    </lineage>
</organism>
<accession>A0A942TEG8</accession>